<evidence type="ECO:0000313" key="2">
    <source>
        <dbReference type="Proteomes" id="UP000490980"/>
    </source>
</evidence>
<dbReference type="Proteomes" id="UP000490980">
    <property type="component" value="Unassembled WGS sequence"/>
</dbReference>
<sequence length="119" mass="13593">MKLRIDEIFNHGDASKEHVAMTVLEDTNLHYYVVADTTYTGKGTVSNTFRHFMWFPSTDAKKGERVSLWSGKGKNTRVTAKDGTVWHRFYWGSEAPIWNDDGDAAVLLHVESWKTTKAK</sequence>
<evidence type="ECO:0000313" key="1">
    <source>
        <dbReference type="EMBL" id="NII07246.1"/>
    </source>
</evidence>
<dbReference type="RefSeq" id="WP_166948958.1">
    <property type="nucleotide sequence ID" value="NZ_JAARLZ010000006.1"/>
</dbReference>
<protein>
    <submittedName>
        <fullName evidence="1">Uncharacterized protein</fullName>
    </submittedName>
</protein>
<accession>A0A7X5UB40</accession>
<proteinExistence type="predicted"/>
<organism evidence="1 2">
    <name type="scientific">Luteibacter anthropi</name>
    <dbReference type="NCBI Taxonomy" id="564369"/>
    <lineage>
        <taxon>Bacteria</taxon>
        <taxon>Pseudomonadati</taxon>
        <taxon>Pseudomonadota</taxon>
        <taxon>Gammaproteobacteria</taxon>
        <taxon>Lysobacterales</taxon>
        <taxon>Rhodanobacteraceae</taxon>
        <taxon>Luteibacter</taxon>
    </lineage>
</organism>
<dbReference type="AlphaFoldDB" id="A0A7X5UB40"/>
<reference evidence="1 2" key="1">
    <citation type="submission" date="2020-03" db="EMBL/GenBank/DDBJ databases">
        <authorList>
            <person name="Lai Q."/>
        </authorList>
    </citation>
    <scope>NUCLEOTIDE SEQUENCE [LARGE SCALE GENOMIC DNA]</scope>
    <source>
        <strain evidence="1 2">CCUG 25036</strain>
    </source>
</reference>
<gene>
    <name evidence="1" type="ORF">HBF25_12715</name>
</gene>
<comment type="caution">
    <text evidence="1">The sequence shown here is derived from an EMBL/GenBank/DDBJ whole genome shotgun (WGS) entry which is preliminary data.</text>
</comment>
<keyword evidence="2" id="KW-1185">Reference proteome</keyword>
<dbReference type="EMBL" id="JAARLZ010000006">
    <property type="protein sequence ID" value="NII07246.1"/>
    <property type="molecule type" value="Genomic_DNA"/>
</dbReference>
<name>A0A7X5UB40_9GAMM</name>